<protein>
    <submittedName>
        <fullName evidence="3">ArsC family reductase</fullName>
    </submittedName>
</protein>
<proteinExistence type="inferred from homology"/>
<dbReference type="EMBL" id="JBHTBX010000014">
    <property type="protein sequence ID" value="MFC7436128.1"/>
    <property type="molecule type" value="Genomic_DNA"/>
</dbReference>
<dbReference type="InterPro" id="IPR036249">
    <property type="entry name" value="Thioredoxin-like_sf"/>
</dbReference>
<sequence>MIILYGIPNCDTVKKARTWLDSQGLPYQFHDFKKAGVPPERLQRWIEVLGWEVVINRKGTTWRGLDDATKAGVADAASAHVLALANASLIKRPIVEWDNAHGGGVTAGFDAAAWAGRA</sequence>
<dbReference type="PANTHER" id="PTHR30041:SF8">
    <property type="entry name" value="PROTEIN YFFB"/>
    <property type="match status" value="1"/>
</dbReference>
<dbReference type="Pfam" id="PF03960">
    <property type="entry name" value="ArsC"/>
    <property type="match status" value="1"/>
</dbReference>
<comment type="similarity">
    <text evidence="1 2">Belongs to the ArsC family.</text>
</comment>
<evidence type="ECO:0000313" key="4">
    <source>
        <dbReference type="Proteomes" id="UP001596495"/>
    </source>
</evidence>
<dbReference type="NCBIfam" id="NF008107">
    <property type="entry name" value="PRK10853.1"/>
    <property type="match status" value="1"/>
</dbReference>
<dbReference type="PROSITE" id="PS51353">
    <property type="entry name" value="ARSC"/>
    <property type="match status" value="1"/>
</dbReference>
<dbReference type="RefSeq" id="WP_382259550.1">
    <property type="nucleotide sequence ID" value="NZ_JBHTBX010000014.1"/>
</dbReference>
<gene>
    <name evidence="3" type="ORF">ACFQNJ_16595</name>
</gene>
<comment type="caution">
    <text evidence="3">The sequence shown here is derived from an EMBL/GenBank/DDBJ whole genome shotgun (WGS) entry which is preliminary data.</text>
</comment>
<evidence type="ECO:0000313" key="3">
    <source>
        <dbReference type="EMBL" id="MFC7436128.1"/>
    </source>
</evidence>
<keyword evidence="4" id="KW-1185">Reference proteome</keyword>
<dbReference type="NCBIfam" id="TIGR01617">
    <property type="entry name" value="arsC_related"/>
    <property type="match status" value="1"/>
</dbReference>
<dbReference type="PANTHER" id="PTHR30041">
    <property type="entry name" value="ARSENATE REDUCTASE"/>
    <property type="match status" value="1"/>
</dbReference>
<reference evidence="4" key="1">
    <citation type="journal article" date="2019" name="Int. J. Syst. Evol. Microbiol.">
        <title>The Global Catalogue of Microorganisms (GCM) 10K type strain sequencing project: providing services to taxonomists for standard genome sequencing and annotation.</title>
        <authorList>
            <consortium name="The Broad Institute Genomics Platform"/>
            <consortium name="The Broad Institute Genome Sequencing Center for Infectious Disease"/>
            <person name="Wu L."/>
            <person name="Ma J."/>
        </authorList>
    </citation>
    <scope>NUCLEOTIDE SEQUENCE [LARGE SCALE GENOMIC DNA]</scope>
    <source>
        <strain evidence="4">CCUG 54518</strain>
    </source>
</reference>
<evidence type="ECO:0000256" key="1">
    <source>
        <dbReference type="ARBA" id="ARBA00007198"/>
    </source>
</evidence>
<organism evidence="3 4">
    <name type="scientific">Hydrogenophaga bisanensis</name>
    <dbReference type="NCBI Taxonomy" id="439611"/>
    <lineage>
        <taxon>Bacteria</taxon>
        <taxon>Pseudomonadati</taxon>
        <taxon>Pseudomonadota</taxon>
        <taxon>Betaproteobacteria</taxon>
        <taxon>Burkholderiales</taxon>
        <taxon>Comamonadaceae</taxon>
        <taxon>Hydrogenophaga</taxon>
    </lineage>
</organism>
<dbReference type="SUPFAM" id="SSF52833">
    <property type="entry name" value="Thioredoxin-like"/>
    <property type="match status" value="1"/>
</dbReference>
<dbReference type="InterPro" id="IPR006504">
    <property type="entry name" value="Tscrpt_reg_Spx/MgsR"/>
</dbReference>
<evidence type="ECO:0000256" key="2">
    <source>
        <dbReference type="PROSITE-ProRule" id="PRU01282"/>
    </source>
</evidence>
<name>A0ABW2RDG7_9BURK</name>
<dbReference type="Gene3D" id="3.40.30.10">
    <property type="entry name" value="Glutaredoxin"/>
    <property type="match status" value="1"/>
</dbReference>
<dbReference type="Proteomes" id="UP001596495">
    <property type="component" value="Unassembled WGS sequence"/>
</dbReference>
<dbReference type="CDD" id="cd03035">
    <property type="entry name" value="ArsC_Yffb"/>
    <property type="match status" value="1"/>
</dbReference>
<dbReference type="InterPro" id="IPR006660">
    <property type="entry name" value="Arsenate_reductase-like"/>
</dbReference>
<accession>A0ABW2RDG7</accession>